<dbReference type="PANTHER" id="PTHR20992:SF9">
    <property type="entry name" value="AT15442P-RELATED"/>
    <property type="match status" value="1"/>
</dbReference>
<feature type="transmembrane region" description="Helical" evidence="1">
    <location>
        <begin position="174"/>
        <end position="196"/>
    </location>
</feature>
<feature type="transmembrane region" description="Helical" evidence="1">
    <location>
        <begin position="50"/>
        <end position="71"/>
    </location>
</feature>
<evidence type="ECO:0000313" key="2">
    <source>
        <dbReference type="EMBL" id="GJM62991.1"/>
    </source>
</evidence>
<dbReference type="EMBL" id="BQKE01000002">
    <property type="protein sequence ID" value="GJM62991.1"/>
    <property type="molecule type" value="Genomic_DNA"/>
</dbReference>
<sequence length="494" mass="55412">MALKDKRFVKLIRLVLRDFINYNRLVFHRIANLAADTDYIGTIKGIKEGVVLMGSNLWILICSNIIACIGLDVNSPAVIIGAMLISPLMSPILGIGLSVGINDREYLIKSLRNFMVAVGLSLTVSIIYFKISPFGELTEEMKARTAPTILDAFVAFFGGLAGIIAGSRTDKTNAIPGVAIATALMPPLCTAGFGIASGELKIFGGAFYLFFINAVLISLSTYVIVRLLRFPQVETPDAQVAAKTHRWGLFIVTLLLIPSFVYLFGAVKNITERKLIENFISQNIHEDLLQGVQWSAKRDSLKQLNLKVYYFGTYIEPDSVTLLEQKLNSAYQSTLLLKWDLPKATNIDLIPTDSPPDQEQKQLKQQLIIYNSKLNILQQRFDQELKKSNMALVDQLATTDSLQKSLLYLQNDSIPFNDITNIARVIFPELKSLTMGKISTTQFKGEDAEHQVIATFQWDLSKPQYIKERKRNEARLLRFLEARTKRGVKIIEEK</sequence>
<feature type="transmembrane region" description="Helical" evidence="1">
    <location>
        <begin position="246"/>
        <end position="265"/>
    </location>
</feature>
<keyword evidence="1" id="KW-0472">Membrane</keyword>
<dbReference type="RefSeq" id="WP_338238210.1">
    <property type="nucleotide sequence ID" value="NZ_BQKE01000002.1"/>
</dbReference>
<gene>
    <name evidence="2" type="ORF">PEDI_35430</name>
</gene>
<dbReference type="NCBIfam" id="TIGR00341">
    <property type="entry name" value="TIGR00341 family protein"/>
    <property type="match status" value="1"/>
</dbReference>
<keyword evidence="1" id="KW-0812">Transmembrane</keyword>
<organism evidence="2 3">
    <name type="scientific">Persicobacter diffluens</name>
    <dbReference type="NCBI Taxonomy" id="981"/>
    <lineage>
        <taxon>Bacteria</taxon>
        <taxon>Pseudomonadati</taxon>
        <taxon>Bacteroidota</taxon>
        <taxon>Cytophagia</taxon>
        <taxon>Cytophagales</taxon>
        <taxon>Persicobacteraceae</taxon>
        <taxon>Persicobacter</taxon>
    </lineage>
</organism>
<feature type="transmembrane region" description="Helical" evidence="1">
    <location>
        <begin position="77"/>
        <end position="99"/>
    </location>
</feature>
<dbReference type="Pfam" id="PF04087">
    <property type="entry name" value="DUF389"/>
    <property type="match status" value="1"/>
</dbReference>
<evidence type="ECO:0000313" key="3">
    <source>
        <dbReference type="Proteomes" id="UP001310022"/>
    </source>
</evidence>
<evidence type="ECO:0000256" key="1">
    <source>
        <dbReference type="SAM" id="Phobius"/>
    </source>
</evidence>
<feature type="transmembrane region" description="Helical" evidence="1">
    <location>
        <begin position="149"/>
        <end position="167"/>
    </location>
</feature>
<dbReference type="PANTHER" id="PTHR20992">
    <property type="entry name" value="AT15442P-RELATED"/>
    <property type="match status" value="1"/>
</dbReference>
<accession>A0AAN4VZN4</accession>
<keyword evidence="3" id="KW-1185">Reference proteome</keyword>
<name>A0AAN4VZN4_9BACT</name>
<proteinExistence type="predicted"/>
<feature type="transmembrane region" description="Helical" evidence="1">
    <location>
        <begin position="111"/>
        <end position="129"/>
    </location>
</feature>
<feature type="transmembrane region" description="Helical" evidence="1">
    <location>
        <begin position="202"/>
        <end position="225"/>
    </location>
</feature>
<keyword evidence="1" id="KW-1133">Transmembrane helix</keyword>
<comment type="caution">
    <text evidence="2">The sequence shown here is derived from an EMBL/GenBank/DDBJ whole genome shotgun (WGS) entry which is preliminary data.</text>
</comment>
<dbReference type="InterPro" id="IPR005240">
    <property type="entry name" value="DUF389"/>
</dbReference>
<protein>
    <submittedName>
        <fullName evidence="2">Membrane protein</fullName>
    </submittedName>
</protein>
<dbReference type="Proteomes" id="UP001310022">
    <property type="component" value="Unassembled WGS sequence"/>
</dbReference>
<reference evidence="2 3" key="1">
    <citation type="submission" date="2021-12" db="EMBL/GenBank/DDBJ databases">
        <title>Genome sequencing of bacteria with rrn-lacking chromosome and rrn-plasmid.</title>
        <authorList>
            <person name="Anda M."/>
            <person name="Iwasaki W."/>
        </authorList>
    </citation>
    <scope>NUCLEOTIDE SEQUENCE [LARGE SCALE GENOMIC DNA]</scope>
    <source>
        <strain evidence="2 3">NBRC 15940</strain>
    </source>
</reference>
<dbReference type="AlphaFoldDB" id="A0AAN4VZN4"/>